<accession>A0AAV4BI24</accession>
<dbReference type="AlphaFoldDB" id="A0AAV4BI24"/>
<dbReference type="Proteomes" id="UP000735302">
    <property type="component" value="Unassembled WGS sequence"/>
</dbReference>
<evidence type="ECO:0000313" key="2">
    <source>
        <dbReference type="EMBL" id="GFO19253.1"/>
    </source>
</evidence>
<name>A0AAV4BI24_9GAST</name>
<gene>
    <name evidence="2" type="ORF">PoB_004575800</name>
</gene>
<feature type="domain" description="Mitochondrial splicing suppressor 51-like C-terminal" evidence="1">
    <location>
        <begin position="2"/>
        <end position="52"/>
    </location>
</feature>
<evidence type="ECO:0000259" key="1">
    <source>
        <dbReference type="Pfam" id="PF20179"/>
    </source>
</evidence>
<evidence type="ECO:0000313" key="3">
    <source>
        <dbReference type="Proteomes" id="UP000735302"/>
    </source>
</evidence>
<dbReference type="Pfam" id="PF20179">
    <property type="entry name" value="MSS51_C"/>
    <property type="match status" value="1"/>
</dbReference>
<reference evidence="2 3" key="1">
    <citation type="journal article" date="2021" name="Elife">
        <title>Chloroplast acquisition without the gene transfer in kleptoplastic sea slugs, Plakobranchus ocellatus.</title>
        <authorList>
            <person name="Maeda T."/>
            <person name="Takahashi S."/>
            <person name="Yoshida T."/>
            <person name="Shimamura S."/>
            <person name="Takaki Y."/>
            <person name="Nagai Y."/>
            <person name="Toyoda A."/>
            <person name="Suzuki Y."/>
            <person name="Arimoto A."/>
            <person name="Ishii H."/>
            <person name="Satoh N."/>
            <person name="Nishiyama T."/>
            <person name="Hasebe M."/>
            <person name="Maruyama T."/>
            <person name="Minagawa J."/>
            <person name="Obokata J."/>
            <person name="Shigenobu S."/>
        </authorList>
    </citation>
    <scope>NUCLEOTIDE SEQUENCE [LARGE SCALE GENOMIC DNA]</scope>
</reference>
<proteinExistence type="predicted"/>
<dbReference type="InterPro" id="IPR046824">
    <property type="entry name" value="Mss51-like_C"/>
</dbReference>
<dbReference type="EMBL" id="BLXT01005060">
    <property type="protein sequence ID" value="GFO19253.1"/>
    <property type="molecule type" value="Genomic_DNA"/>
</dbReference>
<sequence>MRTIKQILAKGIPLFVTDYCYEAVAHTKKTLQEFKLGIVREAKCNPFHSPFRLPAPELEHPCFSNGIVFSVQNYT</sequence>
<protein>
    <recommendedName>
        <fullName evidence="1">Mitochondrial splicing suppressor 51-like C-terminal domain-containing protein</fullName>
    </recommendedName>
</protein>
<organism evidence="2 3">
    <name type="scientific">Plakobranchus ocellatus</name>
    <dbReference type="NCBI Taxonomy" id="259542"/>
    <lineage>
        <taxon>Eukaryota</taxon>
        <taxon>Metazoa</taxon>
        <taxon>Spiralia</taxon>
        <taxon>Lophotrochozoa</taxon>
        <taxon>Mollusca</taxon>
        <taxon>Gastropoda</taxon>
        <taxon>Heterobranchia</taxon>
        <taxon>Euthyneura</taxon>
        <taxon>Panpulmonata</taxon>
        <taxon>Sacoglossa</taxon>
        <taxon>Placobranchoidea</taxon>
        <taxon>Plakobranchidae</taxon>
        <taxon>Plakobranchus</taxon>
    </lineage>
</organism>
<comment type="caution">
    <text evidence="2">The sequence shown here is derived from an EMBL/GenBank/DDBJ whole genome shotgun (WGS) entry which is preliminary data.</text>
</comment>
<keyword evidence="3" id="KW-1185">Reference proteome</keyword>